<evidence type="ECO:0000256" key="1">
    <source>
        <dbReference type="SAM" id="MobiDB-lite"/>
    </source>
</evidence>
<proteinExistence type="predicted"/>
<feature type="region of interest" description="Disordered" evidence="1">
    <location>
        <begin position="60"/>
        <end position="160"/>
    </location>
</feature>
<reference evidence="2 3" key="1">
    <citation type="submission" date="2015-12" db="EMBL/GenBank/DDBJ databases">
        <title>The genome of Folsomia candida.</title>
        <authorList>
            <person name="Faddeeva A."/>
            <person name="Derks M.F."/>
            <person name="Anvar Y."/>
            <person name="Smit S."/>
            <person name="Van Straalen N."/>
            <person name="Roelofs D."/>
        </authorList>
    </citation>
    <scope>NUCLEOTIDE SEQUENCE [LARGE SCALE GENOMIC DNA]</scope>
    <source>
        <strain evidence="2 3">VU population</strain>
        <tissue evidence="2">Whole body</tissue>
    </source>
</reference>
<comment type="caution">
    <text evidence="2">The sequence shown here is derived from an EMBL/GenBank/DDBJ whole genome shotgun (WGS) entry which is preliminary data.</text>
</comment>
<evidence type="ECO:0000313" key="2">
    <source>
        <dbReference type="EMBL" id="OXA51119.1"/>
    </source>
</evidence>
<gene>
    <name evidence="2" type="ORF">Fcan01_14293</name>
</gene>
<feature type="compositionally biased region" description="Polar residues" evidence="1">
    <location>
        <begin position="125"/>
        <end position="136"/>
    </location>
</feature>
<dbReference type="AlphaFoldDB" id="A0A226E0X6"/>
<protein>
    <submittedName>
        <fullName evidence="2">Uncharacterized protein</fullName>
    </submittedName>
</protein>
<sequence>MKVTQLTCCQKKDLTGFNEMKHQSPASRHAWNPTEKEDWNVHGVELGPLGYTSQDDLLESGHQHHHQFIEEEDDSNFKDHYDAGEDDRNEDDELLFTRRIVIAPRETTPPPSRRHYPHPPRTSTSSSIHDNNQTTPDDAKAETTGYPIAKRDSDGLSPRSPHFPAWPLPTKPSRLLARHPRHAPFIPKVKNNKKKINLWGRHRPLFVPLRPPVWHNNNPNPPSFFPIQRPAALEQNRDRYQGGYDSYGNLRTQTNWISLEEMERTGGWRPLVRVKPIPMMTPEPAELQRTQGLEMTPEPQLQRTQKTLLIIQDLDQSKNNNGGVEKHYGEWIPLPPPPPAQHYDIEIVENESEMVNPVVTPKPYATTTTERTRSTSSSYTSKLRYAVRTNESDWESWGDDLFANP</sequence>
<dbReference type="EMBL" id="LNIX01000008">
    <property type="protein sequence ID" value="OXA51119.1"/>
    <property type="molecule type" value="Genomic_DNA"/>
</dbReference>
<feature type="compositionally biased region" description="Acidic residues" evidence="1">
    <location>
        <begin position="84"/>
        <end position="94"/>
    </location>
</feature>
<evidence type="ECO:0000313" key="3">
    <source>
        <dbReference type="Proteomes" id="UP000198287"/>
    </source>
</evidence>
<dbReference type="Proteomes" id="UP000198287">
    <property type="component" value="Unassembled WGS sequence"/>
</dbReference>
<name>A0A226E0X6_FOLCA</name>
<accession>A0A226E0X6</accession>
<organism evidence="2 3">
    <name type="scientific">Folsomia candida</name>
    <name type="common">Springtail</name>
    <dbReference type="NCBI Taxonomy" id="158441"/>
    <lineage>
        <taxon>Eukaryota</taxon>
        <taxon>Metazoa</taxon>
        <taxon>Ecdysozoa</taxon>
        <taxon>Arthropoda</taxon>
        <taxon>Hexapoda</taxon>
        <taxon>Collembola</taxon>
        <taxon>Entomobryomorpha</taxon>
        <taxon>Isotomoidea</taxon>
        <taxon>Isotomidae</taxon>
        <taxon>Proisotominae</taxon>
        <taxon>Folsomia</taxon>
    </lineage>
</organism>
<keyword evidence="3" id="KW-1185">Reference proteome</keyword>